<gene>
    <name evidence="6" type="primary">cwlD</name>
    <name evidence="6" type="ORF">C1752_01725</name>
</gene>
<feature type="domain" description="MurNAc-LAA" evidence="5">
    <location>
        <begin position="487"/>
        <end position="599"/>
    </location>
</feature>
<dbReference type="GO" id="GO:0009253">
    <property type="term" value="P:peptidoglycan catabolic process"/>
    <property type="evidence" value="ECO:0007669"/>
    <property type="project" value="InterPro"/>
</dbReference>
<dbReference type="CDD" id="cd02696">
    <property type="entry name" value="MurNAc-LAA"/>
    <property type="match status" value="1"/>
</dbReference>
<dbReference type="PANTHER" id="PTHR30404">
    <property type="entry name" value="N-ACETYLMURAMOYL-L-ALANINE AMIDASE"/>
    <property type="match status" value="1"/>
</dbReference>
<keyword evidence="2" id="KW-0961">Cell wall biogenesis/degradation</keyword>
<feature type="region of interest" description="Disordered" evidence="3">
    <location>
        <begin position="374"/>
        <end position="416"/>
    </location>
</feature>
<dbReference type="GO" id="GO:0071555">
    <property type="term" value="P:cell wall organization"/>
    <property type="evidence" value="ECO:0007669"/>
    <property type="project" value="UniProtKB-KW"/>
</dbReference>
<keyword evidence="7" id="KW-1185">Reference proteome</keyword>
<proteinExistence type="predicted"/>
<dbReference type="AlphaFoldDB" id="A0A2W1JK04"/>
<dbReference type="Gene3D" id="3.40.630.40">
    <property type="entry name" value="Zn-dependent exopeptidases"/>
    <property type="match status" value="1"/>
</dbReference>
<keyword evidence="1 6" id="KW-0378">Hydrolase</keyword>
<dbReference type="Pfam" id="PF01520">
    <property type="entry name" value="Amidase_3"/>
    <property type="match status" value="1"/>
</dbReference>
<dbReference type="SMART" id="SM00287">
    <property type="entry name" value="SH3b"/>
    <property type="match status" value="1"/>
</dbReference>
<sequence>MALAVTSFPVNAGESLKVVYPIDGHTTSAEKIFFIGTAPADGSVTINGQQIANRSPSGNFAPSLPLKPGENTFTLQHGKQTVTLNIIRTVTDPTETGFSTLAPTTDITRQSQEPICFSAVAPPESDVSVKIGGQTLTLQSQTSSALPPNSAVLTDQNQPASASGQYQGCTTFIKPGKLGSPLFQLRTDGQTIKQKGPGSVEILDTTFETIEVLSEQGVARTGPSTNHSRLTPLPQGTRARVTGKEGEWLRLDYGGWIKAAETQALPPGLLPQATIRSFRSRIIPNWTEVVFPLTTAVPISVDQRGSTFSLTLHNATAETDTNAIKDDPIIERLDWSQPDPSKIQYHFQFKSNQQWGYKLRYEGTNLVLSLRHPPASLSTTRSGSTSLALLSSSRGRSDPPTLSPESLVHSRNRAPGSEVSPYLNGVKILLDAGHGGAETGAVGPTGIPEKTINLQVTKLLQQELQQRGATVLMTREEDVDVSLGDRVQMIQTQDPNIALSIHYNALPDSGDAINTAGIGMFWYHAQSHHPSQFLYEYLVTELDRPRYGVFWNNLALTRPTAAPAVLLELGFMINPTEFEWISDPQAQRQLASTLADGITAWFLTQATQAPAP</sequence>
<dbReference type="EMBL" id="PQWO01000004">
    <property type="protein sequence ID" value="PZD73719.1"/>
    <property type="molecule type" value="Genomic_DNA"/>
</dbReference>
<dbReference type="InterPro" id="IPR050695">
    <property type="entry name" value="N-acetylmuramoyl_amidase_3"/>
</dbReference>
<dbReference type="EC" id="3.5.1.28" evidence="6"/>
<dbReference type="InterPro" id="IPR003646">
    <property type="entry name" value="SH3-like_bac-type"/>
</dbReference>
<evidence type="ECO:0000256" key="3">
    <source>
        <dbReference type="SAM" id="MobiDB-lite"/>
    </source>
</evidence>
<evidence type="ECO:0000256" key="1">
    <source>
        <dbReference type="ARBA" id="ARBA00022801"/>
    </source>
</evidence>
<dbReference type="Gene3D" id="2.60.40.10">
    <property type="entry name" value="Immunoglobulins"/>
    <property type="match status" value="1"/>
</dbReference>
<evidence type="ECO:0000259" key="5">
    <source>
        <dbReference type="SMART" id="SM00646"/>
    </source>
</evidence>
<evidence type="ECO:0000256" key="2">
    <source>
        <dbReference type="ARBA" id="ARBA00023316"/>
    </source>
</evidence>
<dbReference type="InterPro" id="IPR013783">
    <property type="entry name" value="Ig-like_fold"/>
</dbReference>
<dbReference type="GO" id="GO:0008745">
    <property type="term" value="F:N-acetylmuramoyl-L-alanine amidase activity"/>
    <property type="evidence" value="ECO:0007669"/>
    <property type="project" value="UniProtKB-EC"/>
</dbReference>
<reference evidence="6 7" key="1">
    <citation type="journal article" date="2018" name="Sci. Rep.">
        <title>A novel species of the marine cyanobacterium Acaryochloris with a unique pigment content and lifestyle.</title>
        <authorList>
            <person name="Partensky F."/>
            <person name="Six C."/>
            <person name="Ratin M."/>
            <person name="Garczarek L."/>
            <person name="Vaulot D."/>
            <person name="Probert I."/>
            <person name="Calteau A."/>
            <person name="Gourvil P."/>
            <person name="Marie D."/>
            <person name="Grebert T."/>
            <person name="Bouchier C."/>
            <person name="Le Panse S."/>
            <person name="Gachenot M."/>
            <person name="Rodriguez F."/>
            <person name="Garrido J.L."/>
        </authorList>
    </citation>
    <scope>NUCLEOTIDE SEQUENCE [LARGE SCALE GENOMIC DNA]</scope>
    <source>
        <strain evidence="6 7">RCC1774</strain>
    </source>
</reference>
<dbReference type="Gene3D" id="2.30.30.40">
    <property type="entry name" value="SH3 Domains"/>
    <property type="match status" value="1"/>
</dbReference>
<evidence type="ECO:0000313" key="7">
    <source>
        <dbReference type="Proteomes" id="UP000248857"/>
    </source>
</evidence>
<dbReference type="Proteomes" id="UP000248857">
    <property type="component" value="Unassembled WGS sequence"/>
</dbReference>
<evidence type="ECO:0000313" key="6">
    <source>
        <dbReference type="EMBL" id="PZD73719.1"/>
    </source>
</evidence>
<organism evidence="6 7">
    <name type="scientific">Acaryochloris thomasi RCC1774</name>
    <dbReference type="NCBI Taxonomy" id="1764569"/>
    <lineage>
        <taxon>Bacteria</taxon>
        <taxon>Bacillati</taxon>
        <taxon>Cyanobacteriota</taxon>
        <taxon>Cyanophyceae</taxon>
        <taxon>Acaryochloridales</taxon>
        <taxon>Acaryochloridaceae</taxon>
        <taxon>Acaryochloris</taxon>
        <taxon>Acaryochloris thomasi</taxon>
    </lineage>
</organism>
<name>A0A2W1JK04_9CYAN</name>
<dbReference type="SUPFAM" id="SSF53187">
    <property type="entry name" value="Zn-dependent exopeptidases"/>
    <property type="match status" value="1"/>
</dbReference>
<evidence type="ECO:0000259" key="4">
    <source>
        <dbReference type="SMART" id="SM00287"/>
    </source>
</evidence>
<protein>
    <submittedName>
        <fullName evidence="6">Germination-specific N-acetylmuramoyl-L-alanine amidase</fullName>
        <ecNumber evidence="6">3.5.1.28</ecNumber>
    </submittedName>
</protein>
<accession>A0A2W1JK04</accession>
<dbReference type="GO" id="GO:0030288">
    <property type="term" value="C:outer membrane-bounded periplasmic space"/>
    <property type="evidence" value="ECO:0007669"/>
    <property type="project" value="TreeGrafter"/>
</dbReference>
<dbReference type="SMART" id="SM00646">
    <property type="entry name" value="Ami_3"/>
    <property type="match status" value="1"/>
</dbReference>
<feature type="compositionally biased region" description="Low complexity" evidence="3">
    <location>
        <begin position="375"/>
        <end position="394"/>
    </location>
</feature>
<dbReference type="PANTHER" id="PTHR30404:SF0">
    <property type="entry name" value="N-ACETYLMURAMOYL-L-ALANINE AMIDASE AMIC"/>
    <property type="match status" value="1"/>
</dbReference>
<feature type="region of interest" description="Disordered" evidence="3">
    <location>
        <begin position="218"/>
        <end position="239"/>
    </location>
</feature>
<dbReference type="InterPro" id="IPR002508">
    <property type="entry name" value="MurNAc-LAA_cat"/>
</dbReference>
<feature type="domain" description="SH3b" evidence="4">
    <location>
        <begin position="207"/>
        <end position="265"/>
    </location>
</feature>
<comment type="caution">
    <text evidence="6">The sequence shown here is derived from an EMBL/GenBank/DDBJ whole genome shotgun (WGS) entry which is preliminary data.</text>
</comment>